<keyword evidence="2" id="KW-1185">Reference proteome</keyword>
<name>A0A1G9QQ86_9ACTN</name>
<dbReference type="SUPFAM" id="SSF140453">
    <property type="entry name" value="EsxAB dimer-like"/>
    <property type="match status" value="1"/>
</dbReference>
<sequence length="101" mass="11047">MPPNISLDYGAIEATSNTLNSAADNIVPMLNDLRNNVNDLLQNGLVFQQSSPALNEAYDKFNTSLLAAMDGIKGFAKQFMDIRTQMENMDGEMASSIRSSK</sequence>
<dbReference type="EMBL" id="FNFB01000040">
    <property type="protein sequence ID" value="SDM13166.1"/>
    <property type="molecule type" value="Genomic_DNA"/>
</dbReference>
<dbReference type="RefSeq" id="WP_090773688.1">
    <property type="nucleotide sequence ID" value="NZ_FNFB01000040.1"/>
</dbReference>
<dbReference type="Proteomes" id="UP000198683">
    <property type="component" value="Unassembled WGS sequence"/>
</dbReference>
<accession>A0A1G9QQ86</accession>
<evidence type="ECO:0000313" key="1">
    <source>
        <dbReference type="EMBL" id="SDM13166.1"/>
    </source>
</evidence>
<dbReference type="OrthoDB" id="4350663at2"/>
<gene>
    <name evidence="1" type="ORF">SAMN05421874_14018</name>
</gene>
<dbReference type="STRING" id="683260.SAMN05421874_14018"/>
<dbReference type="Gene3D" id="1.10.287.1060">
    <property type="entry name" value="ESAT-6-like"/>
    <property type="match status" value="1"/>
</dbReference>
<reference evidence="1 2" key="1">
    <citation type="submission" date="2016-10" db="EMBL/GenBank/DDBJ databases">
        <authorList>
            <person name="de Groot N.N."/>
        </authorList>
    </citation>
    <scope>NUCLEOTIDE SEQUENCE [LARGE SCALE GENOMIC DNA]</scope>
    <source>
        <strain evidence="1 2">CGMCC 4.5681</strain>
    </source>
</reference>
<evidence type="ECO:0000313" key="2">
    <source>
        <dbReference type="Proteomes" id="UP000198683"/>
    </source>
</evidence>
<protein>
    <submittedName>
        <fullName evidence="1">Uncharacterized conserved protein YukE</fullName>
    </submittedName>
</protein>
<organism evidence="1 2">
    <name type="scientific">Nonomuraea maritima</name>
    <dbReference type="NCBI Taxonomy" id="683260"/>
    <lineage>
        <taxon>Bacteria</taxon>
        <taxon>Bacillati</taxon>
        <taxon>Actinomycetota</taxon>
        <taxon>Actinomycetes</taxon>
        <taxon>Streptosporangiales</taxon>
        <taxon>Streptosporangiaceae</taxon>
        <taxon>Nonomuraea</taxon>
    </lineage>
</organism>
<dbReference type="AlphaFoldDB" id="A0A1G9QQ86"/>
<proteinExistence type="predicted"/>
<dbReference type="InterPro" id="IPR036689">
    <property type="entry name" value="ESAT-6-like_sf"/>
</dbReference>